<dbReference type="AlphaFoldDB" id="A0A6P7YPZ4"/>
<dbReference type="InterPro" id="IPR004020">
    <property type="entry name" value="DAPIN"/>
</dbReference>
<evidence type="ECO:0000256" key="18">
    <source>
        <dbReference type="ARBA" id="ARBA00023233"/>
    </source>
</evidence>
<evidence type="ECO:0000256" key="4">
    <source>
        <dbReference type="ARBA" id="ARBA00004613"/>
    </source>
</evidence>
<dbReference type="PANTHER" id="PTHR45690">
    <property type="entry name" value="NACHT, LRR AND PYD DOMAINS-CONTAINING PROTEIN 12"/>
    <property type="match status" value="1"/>
</dbReference>
<dbReference type="GO" id="GO:0005524">
    <property type="term" value="F:ATP binding"/>
    <property type="evidence" value="ECO:0007669"/>
    <property type="project" value="UniProtKB-KW"/>
</dbReference>
<dbReference type="Pfam" id="PF17776">
    <property type="entry name" value="NLRC4_HD2"/>
    <property type="match status" value="1"/>
</dbReference>
<keyword evidence="16" id="KW-0804">Transcription</keyword>
<dbReference type="Gene3D" id="3.40.50.300">
    <property type="entry name" value="P-loop containing nucleotide triphosphate hydrolases"/>
    <property type="match status" value="1"/>
</dbReference>
<evidence type="ECO:0000256" key="9">
    <source>
        <dbReference type="ARBA" id="ARBA00022741"/>
    </source>
</evidence>
<dbReference type="PANTHER" id="PTHR45690:SF19">
    <property type="entry name" value="NACHT, LRR AND PYD DOMAINS-CONTAINING PROTEIN 3"/>
    <property type="match status" value="1"/>
</dbReference>
<dbReference type="OrthoDB" id="120976at2759"/>
<dbReference type="SMART" id="SM01289">
    <property type="entry name" value="PYRIN"/>
    <property type="match status" value="1"/>
</dbReference>
<evidence type="ECO:0000256" key="10">
    <source>
        <dbReference type="ARBA" id="ARBA00022801"/>
    </source>
</evidence>
<feature type="domain" description="Pyrin" evidence="19">
    <location>
        <begin position="1"/>
        <end position="55"/>
    </location>
</feature>
<evidence type="ECO:0000256" key="3">
    <source>
        <dbReference type="ARBA" id="ARBA00004555"/>
    </source>
</evidence>
<dbReference type="PROSITE" id="PS50837">
    <property type="entry name" value="NACHT"/>
    <property type="match status" value="1"/>
</dbReference>
<dbReference type="InterPro" id="IPR041267">
    <property type="entry name" value="NLRP_HD2"/>
</dbReference>
<dbReference type="GO" id="GO:0006954">
    <property type="term" value="P:inflammatory response"/>
    <property type="evidence" value="ECO:0007669"/>
    <property type="project" value="UniProtKB-KW"/>
</dbReference>
<evidence type="ECO:0000256" key="2">
    <source>
        <dbReference type="ARBA" id="ARBA00004240"/>
    </source>
</evidence>
<dbReference type="GeneID" id="115474052"/>
<evidence type="ECO:0000256" key="5">
    <source>
        <dbReference type="ARBA" id="ARBA00022490"/>
    </source>
</evidence>
<keyword evidence="10" id="KW-0378">Hydrolase</keyword>
<keyword evidence="9" id="KW-0547">Nucleotide-binding</keyword>
<keyword evidence="7" id="KW-0597">Phosphoprotein</keyword>
<protein>
    <submittedName>
        <fullName evidence="22">NACHT, LRR and PYD domains-containing protein 3-like isoform X1</fullName>
    </submittedName>
</protein>
<dbReference type="GO" id="GO:0012505">
    <property type="term" value="C:endomembrane system"/>
    <property type="evidence" value="ECO:0007669"/>
    <property type="project" value="UniProtKB-SubCell"/>
</dbReference>
<dbReference type="PROSITE" id="PS50824">
    <property type="entry name" value="DAPIN"/>
    <property type="match status" value="1"/>
</dbReference>
<evidence type="ECO:0000256" key="7">
    <source>
        <dbReference type="ARBA" id="ARBA00022553"/>
    </source>
</evidence>
<keyword evidence="15" id="KW-0333">Golgi apparatus</keyword>
<evidence type="ECO:0000256" key="6">
    <source>
        <dbReference type="ARBA" id="ARBA00022525"/>
    </source>
</evidence>
<evidence type="ECO:0000256" key="11">
    <source>
        <dbReference type="ARBA" id="ARBA00022824"/>
    </source>
</evidence>
<evidence type="ECO:0000313" key="21">
    <source>
        <dbReference type="Proteomes" id="UP000515156"/>
    </source>
</evidence>
<dbReference type="GO" id="GO:0005634">
    <property type="term" value="C:nucleus"/>
    <property type="evidence" value="ECO:0007669"/>
    <property type="project" value="UniProtKB-SubCell"/>
</dbReference>
<reference evidence="22" key="1">
    <citation type="submission" date="2025-08" db="UniProtKB">
        <authorList>
            <consortium name="RefSeq"/>
        </authorList>
    </citation>
    <scope>IDENTIFICATION</scope>
</reference>
<keyword evidence="11" id="KW-0256">Endoplasmic reticulum</keyword>
<sequence>MAQEYLFILEALESLGEDEFKRFKFCLPIIGLEHNSHIPLDKIQEADRISTVQLLREFCGREGTNVAIKTLEQSNLRNSAFGLQQKIASEHNQIIIRKIRKDYRQKYMETMIEEYQMIQDKNSRLGESILLTKRYIPPLIIKKHRWQEDEQHQIVAGGNKDLEDLNQREKLEYISIGTDRFFEPNEHGLIPSTVVLQGPSSIGKTITLQKIMLDWASGNIYEKFDYIFYLNCKEMKLIQTETSLANLLLSNCQDLKIPVSEILANPENLLLLIDGFDELRFSLDYLNSKMCSDPHEKTSISCIFNGLLRKTLLNKSHLLITSWSMAVEKLKCYLVTPCSFEILGFSPKGRETYFSNFFEDGQQAKQAYTFVQANEMVYSMCFAPIVCWSICTVLQQQYESGQPLDENLTTNTSLFVFFVTGMLNHCSCKQTSQKNLQCLSTLAEEGMRKQMNLFEEEQIKKHNLDVDNILALFLNENQYQEGTVTRRTFSFVHFTFQEFFAALFFVLEEKPQIRESGTDQGPNVIKLLKDNQEGTDGFLVATVRFLFGLLNGDTISYIQRSLSCKVDSQIKAILMKWVMVSATQNPPLKEQKLVELLHCLFETQDVEFVKAAMEHFTEITLSSLSLTVADCRALAFCINFSCKKHSLNLHDCQLGYQQLDVLVLGIANCLDIRITGKLEESAVKLLCEALKHPDCELQSLTLNDAGLTDECAMDLCYVLSEKQMLTELYLIGNFFTDKSVPSITYLIENCKRLRIISLYNSQLTSDGINKLICLERRIRKSGRRLIIIV</sequence>
<keyword evidence="21" id="KW-1185">Reference proteome</keyword>
<keyword evidence="14" id="KW-0805">Transcription regulation</keyword>
<dbReference type="RefSeq" id="XP_030065209.1">
    <property type="nucleotide sequence ID" value="XM_030209349.1"/>
</dbReference>
<dbReference type="InterPro" id="IPR041075">
    <property type="entry name" value="NOD1/2_WH"/>
</dbReference>
<gene>
    <name evidence="22" type="primary">LOC115474052</name>
</gene>
<feature type="domain" description="NACHT" evidence="20">
    <location>
        <begin position="192"/>
        <end position="322"/>
    </location>
</feature>
<evidence type="ECO:0000256" key="17">
    <source>
        <dbReference type="ARBA" id="ARBA00023198"/>
    </source>
</evidence>
<comment type="subcellular location">
    <subcellularLocation>
        <location evidence="2">Endoplasmic reticulum</location>
    </subcellularLocation>
    <subcellularLocation>
        <location evidence="3">Golgi apparatus</location>
    </subcellularLocation>
    <subcellularLocation>
        <location evidence="1">Inflammasome</location>
    </subcellularLocation>
    <subcellularLocation>
        <location evidence="4">Secreted</location>
    </subcellularLocation>
</comment>
<dbReference type="InterPro" id="IPR007111">
    <property type="entry name" value="NACHT_NTPase"/>
</dbReference>
<organism evidence="21 22">
    <name type="scientific">Microcaecilia unicolor</name>
    <dbReference type="NCBI Taxonomy" id="1415580"/>
    <lineage>
        <taxon>Eukaryota</taxon>
        <taxon>Metazoa</taxon>
        <taxon>Chordata</taxon>
        <taxon>Craniata</taxon>
        <taxon>Vertebrata</taxon>
        <taxon>Euteleostomi</taxon>
        <taxon>Amphibia</taxon>
        <taxon>Gymnophiona</taxon>
        <taxon>Siphonopidae</taxon>
        <taxon>Microcaecilia</taxon>
    </lineage>
</organism>
<accession>A0A6P7YPZ4</accession>
<evidence type="ECO:0000259" key="19">
    <source>
        <dbReference type="PROSITE" id="PS50824"/>
    </source>
</evidence>
<evidence type="ECO:0000256" key="8">
    <source>
        <dbReference type="ARBA" id="ARBA00022737"/>
    </source>
</evidence>
<dbReference type="Pfam" id="PF05729">
    <property type="entry name" value="NACHT"/>
    <property type="match status" value="1"/>
</dbReference>
<keyword evidence="8" id="KW-0677">Repeat</keyword>
<dbReference type="Gene3D" id="3.80.10.10">
    <property type="entry name" value="Ribonuclease Inhibitor"/>
    <property type="match status" value="1"/>
</dbReference>
<evidence type="ECO:0000256" key="13">
    <source>
        <dbReference type="ARBA" id="ARBA00022843"/>
    </source>
</evidence>
<dbReference type="SUPFAM" id="SSF52047">
    <property type="entry name" value="RNI-like"/>
    <property type="match status" value="1"/>
</dbReference>
<keyword evidence="5" id="KW-0963">Cytoplasm</keyword>
<dbReference type="SUPFAM" id="SSF47986">
    <property type="entry name" value="DEATH domain"/>
    <property type="match status" value="1"/>
</dbReference>
<keyword evidence="6" id="KW-0964">Secreted</keyword>
<dbReference type="InParanoid" id="A0A6P7YPZ4"/>
<evidence type="ECO:0000256" key="16">
    <source>
        <dbReference type="ARBA" id="ARBA00023163"/>
    </source>
</evidence>
<dbReference type="InterPro" id="IPR011029">
    <property type="entry name" value="DEATH-like_dom_sf"/>
</dbReference>
<evidence type="ECO:0000256" key="15">
    <source>
        <dbReference type="ARBA" id="ARBA00023034"/>
    </source>
</evidence>
<dbReference type="KEGG" id="muo:115474052"/>
<evidence type="ECO:0000256" key="1">
    <source>
        <dbReference type="ARBA" id="ARBA00004110"/>
    </source>
</evidence>
<evidence type="ECO:0000256" key="14">
    <source>
        <dbReference type="ARBA" id="ARBA00023015"/>
    </source>
</evidence>
<dbReference type="Pfam" id="PF02758">
    <property type="entry name" value="PYRIN"/>
    <property type="match status" value="1"/>
</dbReference>
<evidence type="ECO:0000256" key="12">
    <source>
        <dbReference type="ARBA" id="ARBA00022840"/>
    </source>
</evidence>
<dbReference type="Gene3D" id="1.10.533.10">
    <property type="entry name" value="Death Domain, Fas"/>
    <property type="match status" value="1"/>
</dbReference>
<dbReference type="InterPro" id="IPR027417">
    <property type="entry name" value="P-loop_NTPase"/>
</dbReference>
<dbReference type="Pfam" id="PF17779">
    <property type="entry name" value="WHD_NOD2"/>
    <property type="match status" value="1"/>
</dbReference>
<keyword evidence="17" id="KW-0395">Inflammatory response</keyword>
<dbReference type="InterPro" id="IPR032675">
    <property type="entry name" value="LRR_dom_sf"/>
</dbReference>
<proteinExistence type="predicted"/>
<name>A0A6P7YPZ4_9AMPH</name>
<keyword evidence="12" id="KW-0067">ATP-binding</keyword>
<evidence type="ECO:0000313" key="22">
    <source>
        <dbReference type="RefSeq" id="XP_030065209.1"/>
    </source>
</evidence>
<keyword evidence="18" id="KW-1271">Inflammasome</keyword>
<dbReference type="GO" id="GO:0045087">
    <property type="term" value="P:innate immune response"/>
    <property type="evidence" value="ECO:0007669"/>
    <property type="project" value="UniProtKB-KW"/>
</dbReference>
<dbReference type="Proteomes" id="UP000515156">
    <property type="component" value="Chromosome 7"/>
</dbReference>
<dbReference type="SUPFAM" id="SSF52540">
    <property type="entry name" value="P-loop containing nucleoside triphosphate hydrolases"/>
    <property type="match status" value="1"/>
</dbReference>
<dbReference type="InterPro" id="IPR050637">
    <property type="entry name" value="NLRP_innate_immun_reg"/>
</dbReference>
<dbReference type="GO" id="GO:0061702">
    <property type="term" value="C:canonical inflammasome complex"/>
    <property type="evidence" value="ECO:0007669"/>
    <property type="project" value="UniProtKB-SubCell"/>
</dbReference>
<evidence type="ECO:0000259" key="20">
    <source>
        <dbReference type="PROSITE" id="PS50837"/>
    </source>
</evidence>
<keyword evidence="13" id="KW-0832">Ubl conjugation</keyword>